<evidence type="ECO:0000259" key="4">
    <source>
        <dbReference type="PROSITE" id="PS50977"/>
    </source>
</evidence>
<evidence type="ECO:0000256" key="1">
    <source>
        <dbReference type="ARBA" id="ARBA00022491"/>
    </source>
</evidence>
<dbReference type="InterPro" id="IPR050624">
    <property type="entry name" value="HTH-type_Tx_Regulator"/>
</dbReference>
<dbReference type="STRING" id="1220589.CD32_13800"/>
<dbReference type="InterPro" id="IPR001647">
    <property type="entry name" value="HTH_TetR"/>
</dbReference>
<reference evidence="5 6" key="1">
    <citation type="submission" date="2014-02" db="EMBL/GenBank/DDBJ databases">
        <title>Draft genome sequence of Lysinibacillus odysseyi NBRC 100172.</title>
        <authorList>
            <person name="Zhang F."/>
            <person name="Wang G."/>
            <person name="Zhang L."/>
        </authorList>
    </citation>
    <scope>NUCLEOTIDE SEQUENCE [LARGE SCALE GENOMIC DNA]</scope>
    <source>
        <strain evidence="5 6">NBRC 100172</strain>
    </source>
</reference>
<evidence type="ECO:0000256" key="2">
    <source>
        <dbReference type="ARBA" id="ARBA00023125"/>
    </source>
</evidence>
<feature type="DNA-binding region" description="H-T-H motif" evidence="3">
    <location>
        <begin position="35"/>
        <end position="54"/>
    </location>
</feature>
<dbReference type="RefSeq" id="WP_036155600.1">
    <property type="nucleotide sequence ID" value="NZ_AVCX01000004.1"/>
</dbReference>
<proteinExistence type="predicted"/>
<evidence type="ECO:0000256" key="3">
    <source>
        <dbReference type="PROSITE-ProRule" id="PRU00335"/>
    </source>
</evidence>
<dbReference type="Proteomes" id="UP000030437">
    <property type="component" value="Unassembled WGS sequence"/>
</dbReference>
<organism evidence="5 6">
    <name type="scientific">Lysinibacillus odysseyi 34hs-1 = NBRC 100172</name>
    <dbReference type="NCBI Taxonomy" id="1220589"/>
    <lineage>
        <taxon>Bacteria</taxon>
        <taxon>Bacillati</taxon>
        <taxon>Bacillota</taxon>
        <taxon>Bacilli</taxon>
        <taxon>Bacillales</taxon>
        <taxon>Bacillaceae</taxon>
        <taxon>Lysinibacillus</taxon>
    </lineage>
</organism>
<dbReference type="PRINTS" id="PR00455">
    <property type="entry name" value="HTHTETR"/>
</dbReference>
<dbReference type="PANTHER" id="PTHR43479">
    <property type="entry name" value="ACREF/ENVCD OPERON REPRESSOR-RELATED"/>
    <property type="match status" value="1"/>
</dbReference>
<protein>
    <recommendedName>
        <fullName evidence="4">HTH tetR-type domain-containing protein</fullName>
    </recommendedName>
</protein>
<name>A0A0A3ILX1_9BACI</name>
<dbReference type="SUPFAM" id="SSF46689">
    <property type="entry name" value="Homeodomain-like"/>
    <property type="match status" value="1"/>
</dbReference>
<feature type="domain" description="HTH tetR-type" evidence="4">
    <location>
        <begin position="12"/>
        <end position="72"/>
    </location>
</feature>
<keyword evidence="6" id="KW-1185">Reference proteome</keyword>
<dbReference type="PANTHER" id="PTHR43479:SF8">
    <property type="entry name" value="TRANSCRIPTIONAL REGULATOR, TETR FAMILY"/>
    <property type="match status" value="1"/>
</dbReference>
<dbReference type="GO" id="GO:0003677">
    <property type="term" value="F:DNA binding"/>
    <property type="evidence" value="ECO:0007669"/>
    <property type="project" value="UniProtKB-UniRule"/>
</dbReference>
<dbReference type="OrthoDB" id="9812484at2"/>
<accession>A0A0A3ILX1</accession>
<evidence type="ECO:0000313" key="5">
    <source>
        <dbReference type="EMBL" id="KGR83773.1"/>
    </source>
</evidence>
<dbReference type="InterPro" id="IPR009057">
    <property type="entry name" value="Homeodomain-like_sf"/>
</dbReference>
<sequence>MARGRRVNSSGERSKQLLLEKAIELFSAHGYHQTKISDIVKAANLTQPTFYLYFHSKESLFNDLNSEFQKSFYDIFNGGLAQLEGNENVRKKMFAMLKDILSYFVQNPNLTKIGFFESAEAEEMKRELADRLVEIMTVHNIQGSMLEHVDTRIFVESLLGSLERLTLTKLLTEKRTPEMLAEDIINIYFAEQEELVR</sequence>
<gene>
    <name evidence="5" type="ORF">CD32_13800</name>
</gene>
<keyword evidence="1" id="KW-0678">Repressor</keyword>
<dbReference type="eggNOG" id="COG1309">
    <property type="taxonomic scope" value="Bacteria"/>
</dbReference>
<dbReference type="PROSITE" id="PS50977">
    <property type="entry name" value="HTH_TETR_2"/>
    <property type="match status" value="1"/>
</dbReference>
<comment type="caution">
    <text evidence="5">The sequence shown here is derived from an EMBL/GenBank/DDBJ whole genome shotgun (WGS) entry which is preliminary data.</text>
</comment>
<dbReference type="Pfam" id="PF00440">
    <property type="entry name" value="TetR_N"/>
    <property type="match status" value="1"/>
</dbReference>
<keyword evidence="2 3" id="KW-0238">DNA-binding</keyword>
<dbReference type="EMBL" id="JPVP01000057">
    <property type="protein sequence ID" value="KGR83773.1"/>
    <property type="molecule type" value="Genomic_DNA"/>
</dbReference>
<evidence type="ECO:0000313" key="6">
    <source>
        <dbReference type="Proteomes" id="UP000030437"/>
    </source>
</evidence>
<dbReference type="AlphaFoldDB" id="A0A0A3ILX1"/>
<dbReference type="Gene3D" id="1.10.357.10">
    <property type="entry name" value="Tetracycline Repressor, domain 2"/>
    <property type="match status" value="1"/>
</dbReference>